<dbReference type="Proteomes" id="UP000654075">
    <property type="component" value="Unassembled WGS sequence"/>
</dbReference>
<name>A0A813FU98_POLGL</name>
<organism evidence="2 3">
    <name type="scientific">Polarella glacialis</name>
    <name type="common">Dinoflagellate</name>
    <dbReference type="NCBI Taxonomy" id="89957"/>
    <lineage>
        <taxon>Eukaryota</taxon>
        <taxon>Sar</taxon>
        <taxon>Alveolata</taxon>
        <taxon>Dinophyceae</taxon>
        <taxon>Suessiales</taxon>
        <taxon>Suessiaceae</taxon>
        <taxon>Polarella</taxon>
    </lineage>
</organism>
<dbReference type="PANTHER" id="PTHR12320:SF1">
    <property type="entry name" value="PROTEIN PHOSPHATASE PTC7 HOMOLOG"/>
    <property type="match status" value="1"/>
</dbReference>
<comment type="catalytic activity">
    <reaction evidence="1">
        <text>O-phospho-L-threonyl-[protein] + H2O = L-threonyl-[protein] + phosphate</text>
        <dbReference type="Rhea" id="RHEA:47004"/>
        <dbReference type="Rhea" id="RHEA-COMP:11060"/>
        <dbReference type="Rhea" id="RHEA-COMP:11605"/>
        <dbReference type="ChEBI" id="CHEBI:15377"/>
        <dbReference type="ChEBI" id="CHEBI:30013"/>
        <dbReference type="ChEBI" id="CHEBI:43474"/>
        <dbReference type="ChEBI" id="CHEBI:61977"/>
        <dbReference type="EC" id="3.1.3.16"/>
    </reaction>
</comment>
<keyword evidence="1" id="KW-0904">Protein phosphatase</keyword>
<dbReference type="OrthoDB" id="10266364at2759"/>
<dbReference type="InterPro" id="IPR036457">
    <property type="entry name" value="PPM-type-like_dom_sf"/>
</dbReference>
<keyword evidence="1" id="KW-0479">Metal-binding</keyword>
<comment type="cofactor">
    <cofactor evidence="1">
        <name>Mg(2+)</name>
        <dbReference type="ChEBI" id="CHEBI:18420"/>
    </cofactor>
</comment>
<dbReference type="SUPFAM" id="SSF81606">
    <property type="entry name" value="PP2C-like"/>
    <property type="match status" value="1"/>
</dbReference>
<feature type="non-terminal residue" evidence="2">
    <location>
        <position position="1"/>
    </location>
</feature>
<evidence type="ECO:0000256" key="1">
    <source>
        <dbReference type="RuleBase" id="RU366020"/>
    </source>
</evidence>
<gene>
    <name evidence="2" type="ORF">PGLA1383_LOCUS31715</name>
</gene>
<evidence type="ECO:0000313" key="2">
    <source>
        <dbReference type="EMBL" id="CAE8613978.1"/>
    </source>
</evidence>
<keyword evidence="1" id="KW-0460">Magnesium</keyword>
<reference evidence="2" key="1">
    <citation type="submission" date="2021-02" db="EMBL/GenBank/DDBJ databases">
        <authorList>
            <person name="Dougan E. K."/>
            <person name="Rhodes N."/>
            <person name="Thang M."/>
            <person name="Chan C."/>
        </authorList>
    </citation>
    <scope>NUCLEOTIDE SEQUENCE</scope>
</reference>
<dbReference type="InterPro" id="IPR039123">
    <property type="entry name" value="PPTC7"/>
</dbReference>
<dbReference type="PANTHER" id="PTHR12320">
    <property type="entry name" value="PROTEIN PHOSPHATASE 2C"/>
    <property type="match status" value="1"/>
</dbReference>
<evidence type="ECO:0000313" key="3">
    <source>
        <dbReference type="Proteomes" id="UP000654075"/>
    </source>
</evidence>
<keyword evidence="3" id="KW-1185">Reference proteome</keyword>
<comment type="similarity">
    <text evidence="1">Belongs to the PP2C family.</text>
</comment>
<dbReference type="GO" id="GO:0046872">
    <property type="term" value="F:metal ion binding"/>
    <property type="evidence" value="ECO:0007669"/>
    <property type="project" value="UniProtKB-UniRule"/>
</dbReference>
<protein>
    <recommendedName>
        <fullName evidence="1">Protein phosphatase</fullName>
        <ecNumber evidence="1">3.1.3.16</ecNumber>
    </recommendedName>
</protein>
<comment type="catalytic activity">
    <reaction evidence="1">
        <text>O-phospho-L-seryl-[protein] + H2O = L-seryl-[protein] + phosphate</text>
        <dbReference type="Rhea" id="RHEA:20629"/>
        <dbReference type="Rhea" id="RHEA-COMP:9863"/>
        <dbReference type="Rhea" id="RHEA-COMP:11604"/>
        <dbReference type="ChEBI" id="CHEBI:15377"/>
        <dbReference type="ChEBI" id="CHEBI:29999"/>
        <dbReference type="ChEBI" id="CHEBI:43474"/>
        <dbReference type="ChEBI" id="CHEBI:83421"/>
        <dbReference type="EC" id="3.1.3.16"/>
    </reaction>
</comment>
<proteinExistence type="inferred from homology"/>
<keyword evidence="1" id="KW-0464">Manganese</keyword>
<dbReference type="AlphaFoldDB" id="A0A813FU98"/>
<sequence>MEQMSRSPTFLVGTAQQREILSEFQKREQHFTEEYQKNKPLCFSARAYQQTHPAKVRMGYKDADATLTSPMLLGVCDGVSQLEEFNMDPSLLPNELLRVCEELAMQQLMPDANVSPHDQYRGPISLLKEAYEETESMGSTTVLLAALDNSTRIHGKLHPMIAVLSIGDCELLMLRRANGRQSDLE</sequence>
<dbReference type="EC" id="3.1.3.16" evidence="1"/>
<comment type="caution">
    <text evidence="2">The sequence shown here is derived from an EMBL/GenBank/DDBJ whole genome shotgun (WGS) entry which is preliminary data.</text>
</comment>
<dbReference type="EMBL" id="CAJNNV010025343">
    <property type="protein sequence ID" value="CAE8613978.1"/>
    <property type="molecule type" value="Genomic_DNA"/>
</dbReference>
<comment type="cofactor">
    <cofactor evidence="1">
        <name>Mn(2+)</name>
        <dbReference type="ChEBI" id="CHEBI:29035"/>
    </cofactor>
</comment>
<accession>A0A813FU98</accession>
<dbReference type="GO" id="GO:0004722">
    <property type="term" value="F:protein serine/threonine phosphatase activity"/>
    <property type="evidence" value="ECO:0007669"/>
    <property type="project" value="UniProtKB-EC"/>
</dbReference>
<keyword evidence="1" id="KW-0378">Hydrolase</keyword>